<dbReference type="EMBL" id="BJXB01000028">
    <property type="protein sequence ID" value="GEM49140.1"/>
    <property type="molecule type" value="Genomic_DNA"/>
</dbReference>
<dbReference type="PRINTS" id="PR00469">
    <property type="entry name" value="PNDRDTASEII"/>
</dbReference>
<evidence type="ECO:0000313" key="5">
    <source>
        <dbReference type="Proteomes" id="UP000321306"/>
    </source>
</evidence>
<keyword evidence="5" id="KW-1185">Reference proteome</keyword>
<name>A0A511N8J0_DEIC1</name>
<gene>
    <name evidence="4" type="ORF">DC3_47750</name>
</gene>
<keyword evidence="2" id="KW-0560">Oxidoreductase</keyword>
<dbReference type="InterPro" id="IPR036188">
    <property type="entry name" value="FAD/NAD-bd_sf"/>
</dbReference>
<comment type="caution">
    <text evidence="4">The sequence shown here is derived from an EMBL/GenBank/DDBJ whole genome shotgun (WGS) entry which is preliminary data.</text>
</comment>
<dbReference type="Pfam" id="PF07992">
    <property type="entry name" value="Pyr_redox_2"/>
    <property type="match status" value="1"/>
</dbReference>
<dbReference type="InterPro" id="IPR050097">
    <property type="entry name" value="Ferredoxin-NADP_redctase_2"/>
</dbReference>
<dbReference type="PANTHER" id="PTHR48105">
    <property type="entry name" value="THIOREDOXIN REDUCTASE 1-RELATED-RELATED"/>
    <property type="match status" value="1"/>
</dbReference>
<dbReference type="SUPFAM" id="SSF51905">
    <property type="entry name" value="FAD/NAD(P)-binding domain"/>
    <property type="match status" value="1"/>
</dbReference>
<dbReference type="PRINTS" id="PR00368">
    <property type="entry name" value="FADPNR"/>
</dbReference>
<dbReference type="InterPro" id="IPR023753">
    <property type="entry name" value="FAD/NAD-binding_dom"/>
</dbReference>
<keyword evidence="1" id="KW-0285">Flavoprotein</keyword>
<sequence>MNVDGATREHFEVVVVGGGAAGLSAALILGRARRKTLVLDAQQPRNAPAAHAQGIFTRDGTPPLELLRIARDQLVPYGVKVSNRTATHVCPRNDGFLLTLDDQTTVQAHKILLATGMKDLLPAVPGFEALWGKAVHHCPYCHGWEVRDQAMAVYGKGTPGYLKAKLLHNWSQDLILCTDGPSGPGPTEMDHLGQLGIRVIEKPVSHLVHNGDVLQGIQFKDGSFLARQTLFLSPEQQQHSSLPAQLGCKMDPEGLQVWVDAQGQTSVPGVYAAGDMVTRAQQVMVAAASGVQAAAMLNHAFLEEGLHLKNQTRV</sequence>
<dbReference type="GO" id="GO:0016491">
    <property type="term" value="F:oxidoreductase activity"/>
    <property type="evidence" value="ECO:0007669"/>
    <property type="project" value="UniProtKB-KW"/>
</dbReference>
<proteinExistence type="predicted"/>
<protein>
    <submittedName>
        <fullName evidence="4">Pyridine nucleotide-disulfide oxidoreductase</fullName>
    </submittedName>
</protein>
<evidence type="ECO:0000256" key="2">
    <source>
        <dbReference type="ARBA" id="ARBA00023002"/>
    </source>
</evidence>
<reference evidence="4 5" key="1">
    <citation type="submission" date="2019-07" db="EMBL/GenBank/DDBJ databases">
        <title>Whole genome shotgun sequence of Deinococcus cellulosilyticus NBRC 106333.</title>
        <authorList>
            <person name="Hosoyama A."/>
            <person name="Uohara A."/>
            <person name="Ohji S."/>
            <person name="Ichikawa N."/>
        </authorList>
    </citation>
    <scope>NUCLEOTIDE SEQUENCE [LARGE SCALE GENOMIC DNA]</scope>
    <source>
        <strain evidence="4 5">NBRC 106333</strain>
    </source>
</reference>
<dbReference type="OrthoDB" id="9806179at2"/>
<dbReference type="Gene3D" id="3.50.50.60">
    <property type="entry name" value="FAD/NAD(P)-binding domain"/>
    <property type="match status" value="2"/>
</dbReference>
<evidence type="ECO:0000256" key="1">
    <source>
        <dbReference type="ARBA" id="ARBA00022630"/>
    </source>
</evidence>
<evidence type="ECO:0000313" key="4">
    <source>
        <dbReference type="EMBL" id="GEM49140.1"/>
    </source>
</evidence>
<feature type="domain" description="FAD/NAD(P)-binding" evidence="3">
    <location>
        <begin position="12"/>
        <end position="290"/>
    </location>
</feature>
<accession>A0A511N8J0</accession>
<dbReference type="AlphaFoldDB" id="A0A511N8J0"/>
<evidence type="ECO:0000259" key="3">
    <source>
        <dbReference type="Pfam" id="PF07992"/>
    </source>
</evidence>
<dbReference type="RefSeq" id="WP_146889120.1">
    <property type="nucleotide sequence ID" value="NZ_BJXB01000028.1"/>
</dbReference>
<dbReference type="Proteomes" id="UP000321306">
    <property type="component" value="Unassembled WGS sequence"/>
</dbReference>
<organism evidence="4 5">
    <name type="scientific">Deinococcus cellulosilyticus (strain DSM 18568 / NBRC 106333 / KACC 11606 / 5516J-15)</name>
    <dbReference type="NCBI Taxonomy" id="1223518"/>
    <lineage>
        <taxon>Bacteria</taxon>
        <taxon>Thermotogati</taxon>
        <taxon>Deinococcota</taxon>
        <taxon>Deinococci</taxon>
        <taxon>Deinococcales</taxon>
        <taxon>Deinococcaceae</taxon>
        <taxon>Deinococcus</taxon>
    </lineage>
</organism>